<gene>
    <name evidence="1" type="ORF">VFPBJ_08693</name>
</gene>
<dbReference type="Proteomes" id="UP000078240">
    <property type="component" value="Unassembled WGS sequence"/>
</dbReference>
<dbReference type="AlphaFoldDB" id="A0A179GG36"/>
<dbReference type="EMBL" id="LSBH01000007">
    <property type="protein sequence ID" value="OAQ76333.1"/>
    <property type="molecule type" value="Genomic_DNA"/>
</dbReference>
<proteinExistence type="predicted"/>
<evidence type="ECO:0000313" key="2">
    <source>
        <dbReference type="Proteomes" id="UP000078240"/>
    </source>
</evidence>
<reference evidence="1 2" key="1">
    <citation type="submission" date="2016-01" db="EMBL/GenBank/DDBJ databases">
        <title>Biosynthesis of antibiotic leucinostatins and their inhibition on Phytophthora in bio-control Purpureocillium lilacinum.</title>
        <authorList>
            <person name="Wang G."/>
            <person name="Liu Z."/>
            <person name="Lin R."/>
            <person name="Li E."/>
            <person name="Mao Z."/>
            <person name="Ling J."/>
            <person name="Yin W."/>
            <person name="Xie B."/>
        </authorList>
    </citation>
    <scope>NUCLEOTIDE SEQUENCE [LARGE SCALE GENOMIC DNA]</scope>
    <source>
        <strain evidence="1">PLBJ-1</strain>
    </source>
</reference>
<organism evidence="1 2">
    <name type="scientific">Purpureocillium lilacinum</name>
    <name type="common">Paecilomyces lilacinus</name>
    <dbReference type="NCBI Taxonomy" id="33203"/>
    <lineage>
        <taxon>Eukaryota</taxon>
        <taxon>Fungi</taxon>
        <taxon>Dikarya</taxon>
        <taxon>Ascomycota</taxon>
        <taxon>Pezizomycotina</taxon>
        <taxon>Sordariomycetes</taxon>
        <taxon>Hypocreomycetidae</taxon>
        <taxon>Hypocreales</taxon>
        <taxon>Ophiocordycipitaceae</taxon>
        <taxon>Purpureocillium</taxon>
    </lineage>
</organism>
<comment type="caution">
    <text evidence="1">The sequence shown here is derived from an EMBL/GenBank/DDBJ whole genome shotgun (WGS) entry which is preliminary data.</text>
</comment>
<protein>
    <submittedName>
        <fullName evidence="1">Uncharacterized protein</fullName>
    </submittedName>
</protein>
<sequence>MQWPCQVCRLIHLPSTFSCHVKPLSAANNNANAAPRPSDSVVKYPARLYVPNALHQGRKRGCLTADW</sequence>
<name>A0A179GG36_PURLI</name>
<evidence type="ECO:0000313" key="1">
    <source>
        <dbReference type="EMBL" id="OAQ76333.1"/>
    </source>
</evidence>
<accession>A0A179GG36</accession>